<sequence length="229" mass="24431">MMGIRRRLLDRVKANANAIQRRRRLALLIVVLMLPVIFASTQVPGVYYSRADVLFLPPAALVGGNLLQADPAQTLHFAAIVEHRINAEQPSYAPRTTSAPLYGTGVRNTHAVYIPSSGGQWQLSFNRPVITVEVVADSSEKAAQELAALVERVSELAAASQDSESIPATAQITTELSPGAPFVTYVDVRSSRAAVSLLLLTVGLAGGIPLLAERLKAVRQDAGDPASTQ</sequence>
<dbReference type="RefSeq" id="WP_133350342.1">
    <property type="nucleotide sequence ID" value="NZ_SMZQ01000008.1"/>
</dbReference>
<organism evidence="1 2">
    <name type="scientific">Arthrobacter nitrophenolicus</name>
    <dbReference type="NCBI Taxonomy" id="683150"/>
    <lineage>
        <taxon>Bacteria</taxon>
        <taxon>Bacillati</taxon>
        <taxon>Actinomycetota</taxon>
        <taxon>Actinomycetes</taxon>
        <taxon>Micrococcales</taxon>
        <taxon>Micrococcaceae</taxon>
        <taxon>Arthrobacter</taxon>
    </lineage>
</organism>
<evidence type="ECO:0008006" key="3">
    <source>
        <dbReference type="Google" id="ProtNLM"/>
    </source>
</evidence>
<comment type="caution">
    <text evidence="1">The sequence shown here is derived from an EMBL/GenBank/DDBJ whole genome shotgun (WGS) entry which is preliminary data.</text>
</comment>
<accession>A0A4R5XXW7</accession>
<reference evidence="1 2" key="1">
    <citation type="submission" date="2019-03" db="EMBL/GenBank/DDBJ databases">
        <title>Genome Sequencing and Assembly of Various Microbes Isolated from Partially Reclaimed Soil and Acid Mine Drainage (AMD) Site.</title>
        <authorList>
            <person name="Steinbock B."/>
            <person name="Bechtold R."/>
            <person name="Sevigny J.L."/>
            <person name="Thomas D."/>
            <person name="Cuthill L.R."/>
            <person name="Aveiro Johannsen E.J."/>
            <person name="Thomas K."/>
            <person name="Ghosh A."/>
        </authorList>
    </citation>
    <scope>NUCLEOTIDE SEQUENCE [LARGE SCALE GENOMIC DNA]</scope>
    <source>
        <strain evidence="1 2">S-A1</strain>
    </source>
</reference>
<dbReference type="Proteomes" id="UP000294621">
    <property type="component" value="Unassembled WGS sequence"/>
</dbReference>
<protein>
    <recommendedName>
        <fullName evidence="3">Lipopolysaccharide biosynthesis protein</fullName>
    </recommendedName>
</protein>
<dbReference type="OrthoDB" id="5179260at2"/>
<gene>
    <name evidence="1" type="ORF">E2R57_14880</name>
</gene>
<dbReference type="EMBL" id="SMZQ01000008">
    <property type="protein sequence ID" value="TDL35827.1"/>
    <property type="molecule type" value="Genomic_DNA"/>
</dbReference>
<dbReference type="AlphaFoldDB" id="A0A4R5XXW7"/>
<evidence type="ECO:0000313" key="2">
    <source>
        <dbReference type="Proteomes" id="UP000294621"/>
    </source>
</evidence>
<evidence type="ECO:0000313" key="1">
    <source>
        <dbReference type="EMBL" id="TDL35827.1"/>
    </source>
</evidence>
<name>A0A4R5XXW7_9MICC</name>
<proteinExistence type="predicted"/>